<comment type="similarity">
    <text evidence="2 9">Belongs to the glycosyl hydrolase 4 family.</text>
</comment>
<evidence type="ECO:0000259" key="10">
    <source>
        <dbReference type="Pfam" id="PF11975"/>
    </source>
</evidence>
<comment type="cofactor">
    <cofactor evidence="9">
        <name>NAD(+)</name>
        <dbReference type="ChEBI" id="CHEBI:57540"/>
    </cofactor>
    <text evidence="9">Binds 1 NAD(+) per subunit.</text>
</comment>
<gene>
    <name evidence="11" type="ORF">QEH59_00705</name>
</gene>
<organism evidence="11 12">
    <name type="scientific">Thalassobacterium sedimentorum</name>
    <dbReference type="NCBI Taxonomy" id="3041258"/>
    <lineage>
        <taxon>Bacteria</taxon>
        <taxon>Pseudomonadati</taxon>
        <taxon>Verrucomicrobiota</taxon>
        <taxon>Opitutia</taxon>
        <taxon>Puniceicoccales</taxon>
        <taxon>Coraliomargaritaceae</taxon>
        <taxon>Thalassobacterium</taxon>
    </lineage>
</organism>
<sequence>MKIVIIGVGSHVFAPGVIMDFMTEIDTEGCTLALVDLDSNNLELMKSYAERLALDEGRSVMIETSMDWQQVLPGADYVISCAAIQGHRRWLMDYHFLKERKLDQGYSGECGGLSGLMYALRSIHLLMDIARSMEIYCPDALLLNVTNPLPRVTFAVNAFTKIACYGFCNAAHQGATGYELLAQTVGRRVDEIDVVTAGLNHFAWLLSIHDRRTQEDLMPGIIDYTRTSQADPDLRYLFEEYEAIGVSGASHMCDYLSKQKVRNHFTLDVAPFHGSEQVRQARVDLLSAIARGRVDWRQNGPAHAWEKPIKLIKARELKATLHMDMLNLQNRGYVSNLPESHIVEVPARIVEGLIQGVAVGHLPEKVATICRQISDTHVMLAKGAVYQDRELIKAAAKMDPSVGLVDSSTLDVMLDLQQDITGY</sequence>
<dbReference type="PANTHER" id="PTHR32092:SF6">
    <property type="entry name" value="ALPHA-GALACTOSIDASE"/>
    <property type="match status" value="1"/>
</dbReference>
<dbReference type="SUPFAM" id="SSF56327">
    <property type="entry name" value="LDH C-terminal domain-like"/>
    <property type="match status" value="1"/>
</dbReference>
<evidence type="ECO:0000256" key="1">
    <source>
        <dbReference type="ARBA" id="ARBA00001936"/>
    </source>
</evidence>
<keyword evidence="7" id="KW-0119">Carbohydrate metabolism</keyword>
<dbReference type="PRINTS" id="PR00732">
    <property type="entry name" value="GLHYDRLASE4"/>
</dbReference>
<dbReference type="Pfam" id="PF11975">
    <property type="entry name" value="Glyco_hydro_4C"/>
    <property type="match status" value="1"/>
</dbReference>
<keyword evidence="12" id="KW-1185">Reference proteome</keyword>
<dbReference type="InterPro" id="IPR001088">
    <property type="entry name" value="Glyco_hydro_4"/>
</dbReference>
<evidence type="ECO:0000256" key="9">
    <source>
        <dbReference type="RuleBase" id="RU361152"/>
    </source>
</evidence>
<keyword evidence="8 9" id="KW-0326">Glycosidase</keyword>
<evidence type="ECO:0000313" key="12">
    <source>
        <dbReference type="Proteomes" id="UP001243717"/>
    </source>
</evidence>
<evidence type="ECO:0000256" key="5">
    <source>
        <dbReference type="ARBA" id="ARBA00023027"/>
    </source>
</evidence>
<keyword evidence="6" id="KW-0464">Manganese</keyword>
<dbReference type="PANTHER" id="PTHR32092">
    <property type="entry name" value="6-PHOSPHO-BETA-GLUCOSIDASE-RELATED"/>
    <property type="match status" value="1"/>
</dbReference>
<dbReference type="InterPro" id="IPR053715">
    <property type="entry name" value="GH4_Enzyme_sf"/>
</dbReference>
<evidence type="ECO:0000256" key="8">
    <source>
        <dbReference type="ARBA" id="ARBA00023295"/>
    </source>
</evidence>
<evidence type="ECO:0000256" key="4">
    <source>
        <dbReference type="ARBA" id="ARBA00022801"/>
    </source>
</evidence>
<accession>A0ABU1ADX2</accession>
<dbReference type="Proteomes" id="UP001243717">
    <property type="component" value="Unassembled WGS sequence"/>
</dbReference>
<dbReference type="EMBL" id="JARXIC010000001">
    <property type="protein sequence ID" value="MDQ8192924.1"/>
    <property type="molecule type" value="Genomic_DNA"/>
</dbReference>
<reference evidence="11 12" key="1">
    <citation type="submission" date="2023-04" db="EMBL/GenBank/DDBJ databases">
        <title>A novel bacteria isolated from coastal sediment.</title>
        <authorList>
            <person name="Liu X.-J."/>
            <person name="Du Z.-J."/>
        </authorList>
    </citation>
    <scope>NUCLEOTIDE SEQUENCE [LARGE SCALE GENOMIC DNA]</scope>
    <source>
        <strain evidence="11 12">SDUM461004</strain>
    </source>
</reference>
<dbReference type="Gene3D" id="3.90.1820.10">
    <property type="entry name" value="AglA-like glucosidase"/>
    <property type="match status" value="1"/>
</dbReference>
<comment type="cofactor">
    <cofactor evidence="1">
        <name>Mn(2+)</name>
        <dbReference type="ChEBI" id="CHEBI:29035"/>
    </cofactor>
</comment>
<proteinExistence type="inferred from homology"/>
<keyword evidence="5 9" id="KW-0520">NAD</keyword>
<dbReference type="InterPro" id="IPR036291">
    <property type="entry name" value="NAD(P)-bd_dom_sf"/>
</dbReference>
<keyword evidence="4 9" id="KW-0378">Hydrolase</keyword>
<feature type="domain" description="Glycosyl hydrolase family 4 C-terminal" evidence="10">
    <location>
        <begin position="197"/>
        <end position="402"/>
    </location>
</feature>
<dbReference type="InterPro" id="IPR015955">
    <property type="entry name" value="Lactate_DH/Glyco_Ohase_4_C"/>
</dbReference>
<evidence type="ECO:0000256" key="7">
    <source>
        <dbReference type="ARBA" id="ARBA00023277"/>
    </source>
</evidence>
<evidence type="ECO:0000256" key="2">
    <source>
        <dbReference type="ARBA" id="ARBA00010141"/>
    </source>
</evidence>
<dbReference type="SUPFAM" id="SSF51735">
    <property type="entry name" value="NAD(P)-binding Rossmann-fold domains"/>
    <property type="match status" value="1"/>
</dbReference>
<dbReference type="RefSeq" id="WP_308983434.1">
    <property type="nucleotide sequence ID" value="NZ_JARXIC010000001.1"/>
</dbReference>
<keyword evidence="3" id="KW-0479">Metal-binding</keyword>
<name>A0ABU1ADX2_9BACT</name>
<evidence type="ECO:0000256" key="3">
    <source>
        <dbReference type="ARBA" id="ARBA00022723"/>
    </source>
</evidence>
<evidence type="ECO:0000313" key="11">
    <source>
        <dbReference type="EMBL" id="MDQ8192924.1"/>
    </source>
</evidence>
<dbReference type="Pfam" id="PF02056">
    <property type="entry name" value="Glyco_hydro_4"/>
    <property type="match status" value="1"/>
</dbReference>
<protein>
    <recommendedName>
        <fullName evidence="10">Glycosyl hydrolase family 4 C-terminal domain-containing protein</fullName>
    </recommendedName>
</protein>
<dbReference type="InterPro" id="IPR022616">
    <property type="entry name" value="Glyco_hydro_4_C"/>
</dbReference>
<evidence type="ECO:0000256" key="6">
    <source>
        <dbReference type="ARBA" id="ARBA00023211"/>
    </source>
</evidence>
<comment type="caution">
    <text evidence="11">The sequence shown here is derived from an EMBL/GenBank/DDBJ whole genome shotgun (WGS) entry which is preliminary data.</text>
</comment>